<comment type="cofactor">
    <cofactor evidence="1">
        <name>Mg(2+)</name>
        <dbReference type="ChEBI" id="CHEBI:18420"/>
    </cofactor>
</comment>
<evidence type="ECO:0000313" key="5">
    <source>
        <dbReference type="RefSeq" id="XP_010467252.1"/>
    </source>
</evidence>
<dbReference type="InterPro" id="IPR036291">
    <property type="entry name" value="NAD(P)-bd_dom_sf"/>
</dbReference>
<evidence type="ECO:0000259" key="3">
    <source>
        <dbReference type="Pfam" id="PF03949"/>
    </source>
</evidence>
<dbReference type="Proteomes" id="UP000694864">
    <property type="component" value="Chromosome 15"/>
</dbReference>
<accession>A0ABM0W8J5</accession>
<keyword evidence="4" id="KW-1185">Reference proteome</keyword>
<dbReference type="GeneID" id="104747328"/>
<keyword evidence="2" id="KW-0560">Oxidoreductase</keyword>
<proteinExistence type="predicted"/>
<name>A0ABM0W8J5_CAMSA</name>
<dbReference type="Gene3D" id="3.40.50.720">
    <property type="entry name" value="NAD(P)-binding Rossmann-like Domain"/>
    <property type="match status" value="1"/>
</dbReference>
<evidence type="ECO:0000256" key="2">
    <source>
        <dbReference type="ARBA" id="ARBA00023002"/>
    </source>
</evidence>
<reference evidence="5" key="2">
    <citation type="submission" date="2025-08" db="UniProtKB">
        <authorList>
            <consortium name="RefSeq"/>
        </authorList>
    </citation>
    <scope>IDENTIFICATION</scope>
    <source>
        <tissue evidence="5">Leaf</tissue>
    </source>
</reference>
<dbReference type="SUPFAM" id="SSF51735">
    <property type="entry name" value="NAD(P)-binding Rossmann-fold domains"/>
    <property type="match status" value="1"/>
</dbReference>
<evidence type="ECO:0000313" key="4">
    <source>
        <dbReference type="Proteomes" id="UP000694864"/>
    </source>
</evidence>
<gene>
    <name evidence="5" type="primary">LOC104747328</name>
</gene>
<dbReference type="InterPro" id="IPR012302">
    <property type="entry name" value="Malic_NAD-bd"/>
</dbReference>
<dbReference type="Pfam" id="PF03949">
    <property type="entry name" value="Malic_M"/>
    <property type="match status" value="1"/>
</dbReference>
<organism evidence="4 5">
    <name type="scientific">Camelina sativa</name>
    <name type="common">False flax</name>
    <name type="synonym">Myagrum sativum</name>
    <dbReference type="NCBI Taxonomy" id="90675"/>
    <lineage>
        <taxon>Eukaryota</taxon>
        <taxon>Viridiplantae</taxon>
        <taxon>Streptophyta</taxon>
        <taxon>Embryophyta</taxon>
        <taxon>Tracheophyta</taxon>
        <taxon>Spermatophyta</taxon>
        <taxon>Magnoliopsida</taxon>
        <taxon>eudicotyledons</taxon>
        <taxon>Gunneridae</taxon>
        <taxon>Pentapetalae</taxon>
        <taxon>rosids</taxon>
        <taxon>malvids</taxon>
        <taxon>Brassicales</taxon>
        <taxon>Brassicaceae</taxon>
        <taxon>Camelineae</taxon>
        <taxon>Camelina</taxon>
    </lineage>
</organism>
<feature type="domain" description="Malic enzyme NAD-binding" evidence="3">
    <location>
        <begin position="13"/>
        <end position="51"/>
    </location>
</feature>
<dbReference type="PANTHER" id="PTHR23406:SF32">
    <property type="entry name" value="NADP-DEPENDENT MALIC ENZYME"/>
    <property type="match status" value="1"/>
</dbReference>
<dbReference type="PANTHER" id="PTHR23406">
    <property type="entry name" value="MALIC ENZYME-RELATED"/>
    <property type="match status" value="1"/>
</dbReference>
<reference evidence="4" key="1">
    <citation type="journal article" date="2014" name="Nat. Commun.">
        <title>The emerging biofuel crop Camelina sativa retains a highly undifferentiated hexaploid genome structure.</title>
        <authorList>
            <person name="Kagale S."/>
            <person name="Koh C."/>
            <person name="Nixon J."/>
            <person name="Bollina V."/>
            <person name="Clarke W.E."/>
            <person name="Tuteja R."/>
            <person name="Spillane C."/>
            <person name="Robinson S.J."/>
            <person name="Links M.G."/>
            <person name="Clarke C."/>
            <person name="Higgins E.E."/>
            <person name="Huebert T."/>
            <person name="Sharpe A.G."/>
            <person name="Parkin I.A."/>
        </authorList>
    </citation>
    <scope>NUCLEOTIDE SEQUENCE [LARGE SCALE GENOMIC DNA]</scope>
    <source>
        <strain evidence="4">cv. DH55</strain>
    </source>
</reference>
<sequence length="96" mass="11040">MLNHDTVPLNNCSLAAYMSEEEVLQGIIYPPISRIRDITKSIAAAVIKEAIEEDLVGGYREMDARELQKLSEEELMEYVENNMWSPEYPTLVYKDD</sequence>
<dbReference type="RefSeq" id="XP_010467252.1">
    <property type="nucleotide sequence ID" value="XM_010468950.1"/>
</dbReference>
<protein>
    <submittedName>
        <fullName evidence="5">NAD-dependent malic enzyme 1, mitochondrial-like</fullName>
    </submittedName>
</protein>
<evidence type="ECO:0000256" key="1">
    <source>
        <dbReference type="ARBA" id="ARBA00001946"/>
    </source>
</evidence>